<sequence length="173" mass="18557">MDHLVLTVFAPDKAGQVERIALCVAEHGGNWLESRMAGLAGQFVGIVRIEAPVQAHDALIKALQALASQGIQIQVIPGGGETPGHWKPIAMELVGNDRPGIVRDITRLLTEQGINLEQLVTDVNAAPMSGDPLFHAEAMLAVPLDLPLETLQSRLETLADELMVELQLHGDEA</sequence>
<dbReference type="RefSeq" id="WP_090204505.1">
    <property type="nucleotide sequence ID" value="NZ_LT629777.1"/>
</dbReference>
<accession>A0A1H1TCZ4</accession>
<dbReference type="EMBL" id="LT629777">
    <property type="protein sequence ID" value="SDS57931.1"/>
    <property type="molecule type" value="Genomic_DNA"/>
</dbReference>
<evidence type="ECO:0000313" key="3">
    <source>
        <dbReference type="EMBL" id="SDS57931.1"/>
    </source>
</evidence>
<dbReference type="GeneID" id="300207019"/>
<reference evidence="4" key="1">
    <citation type="submission" date="2016-10" db="EMBL/GenBank/DDBJ databases">
        <authorList>
            <person name="Varghese N."/>
            <person name="Submissions S."/>
        </authorList>
    </citation>
    <scope>NUCLEOTIDE SEQUENCE [LARGE SCALE GENOMIC DNA]</scope>
    <source>
        <strain evidence="4">ATCC 23835</strain>
    </source>
</reference>
<dbReference type="PROSITE" id="PS51671">
    <property type="entry name" value="ACT"/>
    <property type="match status" value="1"/>
</dbReference>
<dbReference type="InterPro" id="IPR002912">
    <property type="entry name" value="ACT_dom"/>
</dbReference>
<keyword evidence="1" id="KW-0963">Cytoplasm</keyword>
<feature type="domain" description="ACT" evidence="2">
    <location>
        <begin position="90"/>
        <end position="171"/>
    </location>
</feature>
<organism evidence="3 4">
    <name type="scientific">Pseudomonas asplenii</name>
    <dbReference type="NCBI Taxonomy" id="53407"/>
    <lineage>
        <taxon>Bacteria</taxon>
        <taxon>Pseudomonadati</taxon>
        <taxon>Pseudomonadota</taxon>
        <taxon>Gammaproteobacteria</taxon>
        <taxon>Pseudomonadales</taxon>
        <taxon>Pseudomonadaceae</taxon>
        <taxon>Pseudomonas</taxon>
    </lineage>
</organism>
<dbReference type="Pfam" id="PF13740">
    <property type="entry name" value="ACT_6"/>
    <property type="match status" value="1"/>
</dbReference>
<keyword evidence="1" id="KW-0678">Repressor</keyword>
<evidence type="ECO:0000259" key="2">
    <source>
        <dbReference type="PROSITE" id="PS51671"/>
    </source>
</evidence>
<dbReference type="PANTHER" id="PTHR34875">
    <property type="entry name" value="UPF0237 PROTEIN MJ1558"/>
    <property type="match status" value="1"/>
</dbReference>
<evidence type="ECO:0000313" key="4">
    <source>
        <dbReference type="Proteomes" id="UP000199524"/>
    </source>
</evidence>
<dbReference type="Proteomes" id="UP000199524">
    <property type="component" value="Chromosome I"/>
</dbReference>
<evidence type="ECO:0000256" key="1">
    <source>
        <dbReference type="PIRNR" id="PIRNR028103"/>
    </source>
</evidence>
<gene>
    <name evidence="3" type="ORF">SAMN05216598_2026</name>
</gene>
<comment type="subcellular location">
    <subcellularLocation>
        <location evidence="1">Cytoplasm</location>
    </subcellularLocation>
</comment>
<name>A0A1H1TCZ4_9PSED</name>
<dbReference type="Gene3D" id="3.30.70.260">
    <property type="match status" value="2"/>
</dbReference>
<dbReference type="GO" id="GO:0006355">
    <property type="term" value="P:regulation of DNA-templated transcription"/>
    <property type="evidence" value="ECO:0007669"/>
    <property type="project" value="UniProtKB-UniRule"/>
</dbReference>
<dbReference type="CDD" id="cd04869">
    <property type="entry name" value="ACT_GcvR_2"/>
    <property type="match status" value="1"/>
</dbReference>
<dbReference type="SUPFAM" id="SSF55021">
    <property type="entry name" value="ACT-like"/>
    <property type="match status" value="2"/>
</dbReference>
<dbReference type="PIRSF" id="PIRSF028103">
    <property type="entry name" value="GcvR"/>
    <property type="match status" value="1"/>
</dbReference>
<dbReference type="AlphaFoldDB" id="A0A1H1TCZ4"/>
<dbReference type="PANTHER" id="PTHR34875:SF6">
    <property type="entry name" value="UPF0237 PROTEIN MJ1558"/>
    <property type="match status" value="1"/>
</dbReference>
<dbReference type="InterPro" id="IPR050990">
    <property type="entry name" value="UPF0237/GcvR_regulator"/>
</dbReference>
<protein>
    <recommendedName>
        <fullName evidence="1">Glycine cleavage system transcriptional repressor</fullName>
    </recommendedName>
</protein>
<keyword evidence="1" id="KW-0804">Transcription</keyword>
<dbReference type="InterPro" id="IPR045865">
    <property type="entry name" value="ACT-like_dom_sf"/>
</dbReference>
<proteinExistence type="predicted"/>
<dbReference type="GO" id="GO:0005737">
    <property type="term" value="C:cytoplasm"/>
    <property type="evidence" value="ECO:0007669"/>
    <property type="project" value="UniProtKB-SubCell"/>
</dbReference>
<dbReference type="InterPro" id="IPR016867">
    <property type="entry name" value="GcvR"/>
</dbReference>
<keyword evidence="4" id="KW-1185">Reference proteome</keyword>